<evidence type="ECO:0000256" key="2">
    <source>
        <dbReference type="ARBA" id="ARBA00022679"/>
    </source>
</evidence>
<proteinExistence type="inferred from homology"/>
<evidence type="ECO:0000259" key="10">
    <source>
        <dbReference type="Pfam" id="PF12627"/>
    </source>
</evidence>
<dbReference type="Gene3D" id="3.30.460.10">
    <property type="entry name" value="Beta Polymerase, domain 2"/>
    <property type="match status" value="1"/>
</dbReference>
<name>Q2CJS2_OCEGH</name>
<dbReference type="InterPro" id="IPR043519">
    <property type="entry name" value="NT_sf"/>
</dbReference>
<dbReference type="Proteomes" id="UP000003635">
    <property type="component" value="Unassembled WGS sequence"/>
</dbReference>
<evidence type="ECO:0000256" key="7">
    <source>
        <dbReference type="ARBA" id="ARBA00022842"/>
    </source>
</evidence>
<keyword evidence="3" id="KW-0819">tRNA processing</keyword>
<dbReference type="Gene3D" id="1.10.3090.10">
    <property type="entry name" value="cca-adding enzyme, domain 2"/>
    <property type="match status" value="1"/>
</dbReference>
<comment type="caution">
    <text evidence="11">The sequence shown here is derived from an EMBL/GenBank/DDBJ whole genome shotgun (WGS) entry which is preliminary data.</text>
</comment>
<dbReference type="InterPro" id="IPR032828">
    <property type="entry name" value="PolyA_RNA-bd"/>
</dbReference>
<evidence type="ECO:0000256" key="6">
    <source>
        <dbReference type="ARBA" id="ARBA00022741"/>
    </source>
</evidence>
<dbReference type="HOGENOM" id="CLU_015961_2_3_5"/>
<evidence type="ECO:0000313" key="11">
    <source>
        <dbReference type="EMBL" id="EAR53067.1"/>
    </source>
</evidence>
<keyword evidence="2 8" id="KW-0808">Transferase</keyword>
<dbReference type="InterPro" id="IPR002646">
    <property type="entry name" value="PolA_pol_head_dom"/>
</dbReference>
<dbReference type="GO" id="GO:0000166">
    <property type="term" value="F:nucleotide binding"/>
    <property type="evidence" value="ECO:0007669"/>
    <property type="project" value="UniProtKB-KW"/>
</dbReference>
<evidence type="ECO:0000256" key="4">
    <source>
        <dbReference type="ARBA" id="ARBA00022695"/>
    </source>
</evidence>
<keyword evidence="5" id="KW-0479">Metal-binding</keyword>
<evidence type="ECO:0000256" key="8">
    <source>
        <dbReference type="RuleBase" id="RU003953"/>
    </source>
</evidence>
<evidence type="ECO:0000259" key="9">
    <source>
        <dbReference type="Pfam" id="PF01743"/>
    </source>
</evidence>
<gene>
    <name evidence="11" type="ORF">OG2516_11406</name>
</gene>
<comment type="similarity">
    <text evidence="8">Belongs to the tRNA nucleotidyltransferase/poly(A) polymerase family.</text>
</comment>
<keyword evidence="12" id="KW-1185">Reference proteome</keyword>
<evidence type="ECO:0000256" key="3">
    <source>
        <dbReference type="ARBA" id="ARBA00022694"/>
    </source>
</evidence>
<keyword evidence="6" id="KW-0547">Nucleotide-binding</keyword>
<dbReference type="Pfam" id="PF01743">
    <property type="entry name" value="PolyA_pol"/>
    <property type="match status" value="1"/>
</dbReference>
<dbReference type="GO" id="GO:0000049">
    <property type="term" value="F:tRNA binding"/>
    <property type="evidence" value="ECO:0007669"/>
    <property type="project" value="TreeGrafter"/>
</dbReference>
<dbReference type="RefSeq" id="WP_007255801.1">
    <property type="nucleotide sequence ID" value="NZ_CH724107.1"/>
</dbReference>
<evidence type="ECO:0000256" key="5">
    <source>
        <dbReference type="ARBA" id="ARBA00022723"/>
    </source>
</evidence>
<dbReference type="EMBL" id="AAOT01000001">
    <property type="protein sequence ID" value="EAR53067.1"/>
    <property type="molecule type" value="Genomic_DNA"/>
</dbReference>
<evidence type="ECO:0000256" key="1">
    <source>
        <dbReference type="ARBA" id="ARBA00001946"/>
    </source>
</evidence>
<accession>Q2CJS2</accession>
<keyword evidence="4" id="KW-0548">Nucleotidyltransferase</keyword>
<dbReference type="SUPFAM" id="SSF81891">
    <property type="entry name" value="Poly A polymerase C-terminal region-like"/>
    <property type="match status" value="1"/>
</dbReference>
<keyword evidence="7" id="KW-0460">Magnesium</keyword>
<dbReference type="InterPro" id="IPR050264">
    <property type="entry name" value="Bact_CCA-adding_enz_type3_sf"/>
</dbReference>
<reference evidence="11 12" key="1">
    <citation type="journal article" date="2010" name="J. Bacteriol.">
        <title>Genome sequences of Oceanicola granulosus HTCC2516(T) and Oceanicola batsensis HTCC2597(TDelta).</title>
        <authorList>
            <person name="Thrash J.C."/>
            <person name="Cho J.C."/>
            <person name="Vergin K.L."/>
            <person name="Giovannoni S.J."/>
        </authorList>
    </citation>
    <scope>NUCLEOTIDE SEQUENCE [LARGE SCALE GENOMIC DNA]</scope>
    <source>
        <strain evidence="12">ATCC BAA-861 / DSM 15982 / KCTC 12143 / HTCC2516</strain>
    </source>
</reference>
<dbReference type="CDD" id="cd05398">
    <property type="entry name" value="NT_ClassII-CCAase"/>
    <property type="match status" value="1"/>
</dbReference>
<dbReference type="SUPFAM" id="SSF81301">
    <property type="entry name" value="Nucleotidyltransferase"/>
    <property type="match status" value="1"/>
</dbReference>
<dbReference type="PROSITE" id="PS51257">
    <property type="entry name" value="PROKAR_LIPOPROTEIN"/>
    <property type="match status" value="1"/>
</dbReference>
<dbReference type="eggNOG" id="COG0617">
    <property type="taxonomic scope" value="Bacteria"/>
</dbReference>
<organism evidence="11 12">
    <name type="scientific">Oceanicola granulosus (strain ATCC BAA-861 / DSM 15982 / KCTC 12143 / HTCC2516)</name>
    <dbReference type="NCBI Taxonomy" id="314256"/>
    <lineage>
        <taxon>Bacteria</taxon>
        <taxon>Pseudomonadati</taxon>
        <taxon>Pseudomonadota</taxon>
        <taxon>Alphaproteobacteria</taxon>
        <taxon>Rhodobacterales</taxon>
        <taxon>Roseobacteraceae</taxon>
        <taxon>Oceanicola</taxon>
    </lineage>
</organism>
<dbReference type="STRING" id="314256.OG2516_11406"/>
<dbReference type="PANTHER" id="PTHR46173">
    <property type="entry name" value="CCA TRNA NUCLEOTIDYLTRANSFERASE 1, MITOCHONDRIAL"/>
    <property type="match status" value="1"/>
</dbReference>
<dbReference type="GO" id="GO:0016779">
    <property type="term" value="F:nucleotidyltransferase activity"/>
    <property type="evidence" value="ECO:0007669"/>
    <property type="project" value="UniProtKB-KW"/>
</dbReference>
<dbReference type="Pfam" id="PF12627">
    <property type="entry name" value="PolyA_pol_RNAbd"/>
    <property type="match status" value="1"/>
</dbReference>
<sequence length="383" mass="40620">MTRLEAEWLTRPASRVVCNLLTDAGYQAWFVGGCVRNALIGAPVSDLDLATNAHPERVLALAEAAGLKAIPTGIAHGTVTLVVEGAPYEVTTFRRDVETDGRRAVVAFADSLEEDARRRDFTMNALYAAPDGTIADPIGGLPDLRRRQVRFIGDAEARIREDYLRILRFFRFHAWYGDAGAGLDADGLAACAQHVEGVAGLSRERIGHEMLRLLAAPDPAPAVAAMEACGALAQVLPGAGAGQLAVLVDLEERAGLAPGWPRRLAALGGQDADTALRLSKDEAKRLRTLREALGSEAGPGELGYRLGAAVALDVLALRGAMEVRPVAPEDADATRHGAKQTFPLTAADLIDRHQGPALGQALRDAEARWIASGFALGREALLA</sequence>
<dbReference type="GO" id="GO:0046872">
    <property type="term" value="F:metal ion binding"/>
    <property type="evidence" value="ECO:0007669"/>
    <property type="project" value="UniProtKB-KW"/>
</dbReference>
<feature type="domain" description="Poly A polymerase head" evidence="9">
    <location>
        <begin position="28"/>
        <end position="150"/>
    </location>
</feature>
<dbReference type="PANTHER" id="PTHR46173:SF1">
    <property type="entry name" value="CCA TRNA NUCLEOTIDYLTRANSFERASE 1, MITOCHONDRIAL"/>
    <property type="match status" value="1"/>
</dbReference>
<evidence type="ECO:0000313" key="12">
    <source>
        <dbReference type="Proteomes" id="UP000003635"/>
    </source>
</evidence>
<dbReference type="AlphaFoldDB" id="Q2CJS2"/>
<feature type="domain" description="tRNA nucleotidyltransferase/poly(A) polymerase RNA and SrmB- binding" evidence="10">
    <location>
        <begin position="188"/>
        <end position="239"/>
    </location>
</feature>
<comment type="cofactor">
    <cofactor evidence="1">
        <name>Mg(2+)</name>
        <dbReference type="ChEBI" id="CHEBI:18420"/>
    </cofactor>
</comment>
<keyword evidence="8" id="KW-0694">RNA-binding</keyword>
<dbReference type="GO" id="GO:0008033">
    <property type="term" value="P:tRNA processing"/>
    <property type="evidence" value="ECO:0007669"/>
    <property type="project" value="UniProtKB-KW"/>
</dbReference>
<dbReference type="OrthoDB" id="9805698at2"/>
<protein>
    <submittedName>
        <fullName evidence="11">PolyA polymerase family protein</fullName>
    </submittedName>
</protein>